<feature type="transmembrane region" description="Helical" evidence="7">
    <location>
        <begin position="236"/>
        <end position="257"/>
    </location>
</feature>
<keyword evidence="2 7" id="KW-0813">Transport</keyword>
<keyword evidence="4 7" id="KW-0812">Transmembrane</keyword>
<feature type="transmembrane region" description="Helical" evidence="7">
    <location>
        <begin position="103"/>
        <end position="123"/>
    </location>
</feature>
<sequence>MPKSLRAPAAHLAAFLASLIMLLPVYLITINALKSSPEASSMSVDLPSELHFENFLIAIEKGKLIGSFLNSLLYATSATVLATLVSAMAAFVMSRHRTRLNRFFYLFLIMGIALPINFFTLTTMMQVTHLINTKIGVIILYAALQVPFSVFLIYGFVDTIPRELDEAAILDGCRPPQLFFLVILPLLKPVLVTAGILNFLNIWNDFMIPLYYLNSSANWPMTLAVYNFFGQYQSSWNLVSADILLTIIPVIIIYLLGQRFIIAGMTSGSVKG</sequence>
<dbReference type="OrthoDB" id="9815445at2"/>
<evidence type="ECO:0000256" key="5">
    <source>
        <dbReference type="ARBA" id="ARBA00022989"/>
    </source>
</evidence>
<dbReference type="Pfam" id="PF00528">
    <property type="entry name" value="BPD_transp_1"/>
    <property type="match status" value="1"/>
</dbReference>
<dbReference type="CDD" id="cd06261">
    <property type="entry name" value="TM_PBP2"/>
    <property type="match status" value="1"/>
</dbReference>
<proteinExistence type="inferred from homology"/>
<dbReference type="PROSITE" id="PS50928">
    <property type="entry name" value="ABC_TM1"/>
    <property type="match status" value="1"/>
</dbReference>
<reference evidence="9 10" key="1">
    <citation type="submission" date="2017-12" db="EMBL/GenBank/DDBJ databases">
        <title>Anaerobic carbon monoxide metabolism by Pleomorphomonas carboxyditropha sp. nov., a new mesophilic hydrogenogenic carboxidotroph.</title>
        <authorList>
            <person name="Esquivel-Elizondo S."/>
            <person name="Krajmalnik-Brown R."/>
        </authorList>
    </citation>
    <scope>NUCLEOTIDE SEQUENCE [LARGE SCALE GENOMIC DNA]</scope>
    <source>
        <strain evidence="9 10">R5-392</strain>
    </source>
</reference>
<keyword evidence="3" id="KW-1003">Cell membrane</keyword>
<evidence type="ECO:0000313" key="10">
    <source>
        <dbReference type="Proteomes" id="UP000233491"/>
    </source>
</evidence>
<feature type="domain" description="ABC transmembrane type-1" evidence="8">
    <location>
        <begin position="68"/>
        <end position="257"/>
    </location>
</feature>
<protein>
    <submittedName>
        <fullName evidence="9">ABC transporter permease</fullName>
    </submittedName>
</protein>
<organism evidence="9 10">
    <name type="scientific">Pleomorphomonas diazotrophica</name>
    <dbReference type="NCBI Taxonomy" id="1166257"/>
    <lineage>
        <taxon>Bacteria</taxon>
        <taxon>Pseudomonadati</taxon>
        <taxon>Pseudomonadota</taxon>
        <taxon>Alphaproteobacteria</taxon>
        <taxon>Hyphomicrobiales</taxon>
        <taxon>Pleomorphomonadaceae</taxon>
        <taxon>Pleomorphomonas</taxon>
    </lineage>
</organism>
<keyword evidence="10" id="KW-1185">Reference proteome</keyword>
<feature type="transmembrane region" description="Helical" evidence="7">
    <location>
        <begin position="12"/>
        <end position="33"/>
    </location>
</feature>
<comment type="similarity">
    <text evidence="7">Belongs to the binding-protein-dependent transport system permease family.</text>
</comment>
<dbReference type="Proteomes" id="UP000233491">
    <property type="component" value="Unassembled WGS sequence"/>
</dbReference>
<evidence type="ECO:0000259" key="8">
    <source>
        <dbReference type="PROSITE" id="PS50928"/>
    </source>
</evidence>
<evidence type="ECO:0000256" key="6">
    <source>
        <dbReference type="ARBA" id="ARBA00023136"/>
    </source>
</evidence>
<keyword evidence="5 7" id="KW-1133">Transmembrane helix</keyword>
<dbReference type="GO" id="GO:0005886">
    <property type="term" value="C:plasma membrane"/>
    <property type="evidence" value="ECO:0007669"/>
    <property type="project" value="UniProtKB-SubCell"/>
</dbReference>
<dbReference type="GO" id="GO:0055085">
    <property type="term" value="P:transmembrane transport"/>
    <property type="evidence" value="ECO:0007669"/>
    <property type="project" value="InterPro"/>
</dbReference>
<feature type="transmembrane region" description="Helical" evidence="7">
    <location>
        <begin position="135"/>
        <end position="157"/>
    </location>
</feature>
<dbReference type="Gene3D" id="1.10.3720.10">
    <property type="entry name" value="MetI-like"/>
    <property type="match status" value="1"/>
</dbReference>
<feature type="transmembrane region" description="Helical" evidence="7">
    <location>
        <begin position="72"/>
        <end position="91"/>
    </location>
</feature>
<evidence type="ECO:0000256" key="2">
    <source>
        <dbReference type="ARBA" id="ARBA00022448"/>
    </source>
</evidence>
<comment type="caution">
    <text evidence="9">The sequence shown here is derived from an EMBL/GenBank/DDBJ whole genome shotgun (WGS) entry which is preliminary data.</text>
</comment>
<evidence type="ECO:0000256" key="4">
    <source>
        <dbReference type="ARBA" id="ARBA00022692"/>
    </source>
</evidence>
<gene>
    <name evidence="9" type="ORF">CXZ10_16045</name>
</gene>
<evidence type="ECO:0000256" key="7">
    <source>
        <dbReference type="RuleBase" id="RU363032"/>
    </source>
</evidence>
<accession>A0A1I4RXT9</accession>
<dbReference type="PANTHER" id="PTHR32243:SF24">
    <property type="entry name" value="DIACETYLCHITOBIOSE UPTAKE SYSTEM PERMEASE PROTEIN NGCG"/>
    <property type="match status" value="1"/>
</dbReference>
<dbReference type="PANTHER" id="PTHR32243">
    <property type="entry name" value="MALTOSE TRANSPORT SYSTEM PERMEASE-RELATED"/>
    <property type="match status" value="1"/>
</dbReference>
<dbReference type="InterPro" id="IPR050901">
    <property type="entry name" value="BP-dep_ABC_trans_perm"/>
</dbReference>
<keyword evidence="6 7" id="KW-0472">Membrane</keyword>
<dbReference type="InterPro" id="IPR000515">
    <property type="entry name" value="MetI-like"/>
</dbReference>
<evidence type="ECO:0000313" key="9">
    <source>
        <dbReference type="EMBL" id="PKR87975.1"/>
    </source>
</evidence>
<dbReference type="SUPFAM" id="SSF161098">
    <property type="entry name" value="MetI-like"/>
    <property type="match status" value="1"/>
</dbReference>
<feature type="transmembrane region" description="Helical" evidence="7">
    <location>
        <begin position="178"/>
        <end position="203"/>
    </location>
</feature>
<evidence type="ECO:0000256" key="3">
    <source>
        <dbReference type="ARBA" id="ARBA00022475"/>
    </source>
</evidence>
<comment type="subcellular location">
    <subcellularLocation>
        <location evidence="1 7">Cell membrane</location>
        <topology evidence="1 7">Multi-pass membrane protein</topology>
    </subcellularLocation>
</comment>
<dbReference type="AlphaFoldDB" id="A0A1I4RXT9"/>
<dbReference type="EMBL" id="PJNW01000014">
    <property type="protein sequence ID" value="PKR87975.1"/>
    <property type="molecule type" value="Genomic_DNA"/>
</dbReference>
<evidence type="ECO:0000256" key="1">
    <source>
        <dbReference type="ARBA" id="ARBA00004651"/>
    </source>
</evidence>
<name>A0A1I4RXT9_9HYPH</name>
<dbReference type="InterPro" id="IPR035906">
    <property type="entry name" value="MetI-like_sf"/>
</dbReference>
<dbReference type="RefSeq" id="WP_101290378.1">
    <property type="nucleotide sequence ID" value="NZ_FOUQ01000002.1"/>
</dbReference>